<name>E6PHX2_9ZZZZ</name>
<accession>E6PHX2</accession>
<proteinExistence type="predicted"/>
<dbReference type="SUPFAM" id="SSF56349">
    <property type="entry name" value="DNA breaking-rejoining enzymes"/>
    <property type="match status" value="1"/>
</dbReference>
<dbReference type="InterPro" id="IPR011010">
    <property type="entry name" value="DNA_brk_join_enz"/>
</dbReference>
<dbReference type="Gene3D" id="1.10.443.10">
    <property type="entry name" value="Intergrase catalytic core"/>
    <property type="match status" value="1"/>
</dbReference>
<dbReference type="PROSITE" id="PS51898">
    <property type="entry name" value="TYR_RECOMBINASE"/>
    <property type="match status" value="1"/>
</dbReference>
<evidence type="ECO:0000256" key="1">
    <source>
        <dbReference type="ARBA" id="ARBA00023172"/>
    </source>
</evidence>
<gene>
    <name evidence="3" type="ORF">CARN1_0540</name>
</gene>
<dbReference type="InterPro" id="IPR002104">
    <property type="entry name" value="Integrase_catalytic"/>
</dbReference>
<evidence type="ECO:0000259" key="2">
    <source>
        <dbReference type="PROSITE" id="PS51898"/>
    </source>
</evidence>
<evidence type="ECO:0000313" key="3">
    <source>
        <dbReference type="EMBL" id="CBH76060.1"/>
    </source>
</evidence>
<protein>
    <recommendedName>
        <fullName evidence="2">Tyr recombinase domain-containing protein</fullName>
    </recommendedName>
</protein>
<dbReference type="GO" id="GO:0003677">
    <property type="term" value="F:DNA binding"/>
    <property type="evidence" value="ECO:0007669"/>
    <property type="project" value="InterPro"/>
</dbReference>
<comment type="caution">
    <text evidence="3">The sequence shown here is derived from an EMBL/GenBank/DDBJ whole genome shotgun (WGS) entry which is preliminary data.</text>
</comment>
<dbReference type="GO" id="GO:0015074">
    <property type="term" value="P:DNA integration"/>
    <property type="evidence" value="ECO:0007669"/>
    <property type="project" value="InterPro"/>
</dbReference>
<sequence>MQALGEWRAGQTLRLGSVTAETPVLDTEGGWSHPDRLSKITMRCIGASGVPRVRLHDLRHSYGSWLADAGVSTRVLQESLRHSSLTMTEHYISQVGQAQRDAVATLGAQLRDAGVSAQPGAKGIAPKAEPKCD</sequence>
<dbReference type="Pfam" id="PF00589">
    <property type="entry name" value="Phage_integrase"/>
    <property type="match status" value="1"/>
</dbReference>
<feature type="domain" description="Tyr recombinase" evidence="2">
    <location>
        <begin position="1"/>
        <end position="104"/>
    </location>
</feature>
<dbReference type="GO" id="GO:0006310">
    <property type="term" value="P:DNA recombination"/>
    <property type="evidence" value="ECO:0007669"/>
    <property type="project" value="UniProtKB-KW"/>
</dbReference>
<dbReference type="InterPro" id="IPR013762">
    <property type="entry name" value="Integrase-like_cat_sf"/>
</dbReference>
<dbReference type="AlphaFoldDB" id="E6PHX2"/>
<organism evidence="3">
    <name type="scientific">mine drainage metagenome</name>
    <dbReference type="NCBI Taxonomy" id="410659"/>
    <lineage>
        <taxon>unclassified sequences</taxon>
        <taxon>metagenomes</taxon>
        <taxon>ecological metagenomes</taxon>
    </lineage>
</organism>
<reference evidence="3" key="1">
    <citation type="submission" date="2009-10" db="EMBL/GenBank/DDBJ databases">
        <title>Diversity of trophic interactions inside an arsenic-rich microbial ecosystem.</title>
        <authorList>
            <person name="Bertin P.N."/>
            <person name="Heinrich-Salmeron A."/>
            <person name="Pelletier E."/>
            <person name="Goulhen-Chollet F."/>
            <person name="Arsene-Ploetze F."/>
            <person name="Gallien S."/>
            <person name="Calteau A."/>
            <person name="Vallenet D."/>
            <person name="Casiot C."/>
            <person name="Chane-Woon-Ming B."/>
            <person name="Giloteaux L."/>
            <person name="Barakat M."/>
            <person name="Bonnefoy V."/>
            <person name="Bruneel O."/>
            <person name="Chandler M."/>
            <person name="Cleiss J."/>
            <person name="Duran R."/>
            <person name="Elbaz-Poulichet F."/>
            <person name="Fonknechten N."/>
            <person name="Lauga B."/>
            <person name="Mornico D."/>
            <person name="Ortet P."/>
            <person name="Schaeffer C."/>
            <person name="Siguier P."/>
            <person name="Alexander Thil Smith A."/>
            <person name="Van Dorsselaer A."/>
            <person name="Weissenbach J."/>
            <person name="Medigue C."/>
            <person name="Le Paslier D."/>
        </authorList>
    </citation>
    <scope>NUCLEOTIDE SEQUENCE</scope>
</reference>
<dbReference type="EMBL" id="CABL01000019">
    <property type="protein sequence ID" value="CBH76060.1"/>
    <property type="molecule type" value="Genomic_DNA"/>
</dbReference>
<keyword evidence="1" id="KW-0233">DNA recombination</keyword>